<keyword evidence="3" id="KW-0378">Hydrolase</keyword>
<keyword evidence="6" id="KW-1185">Reference proteome</keyword>
<dbReference type="InterPro" id="IPR003653">
    <property type="entry name" value="Peptidase_C48_C"/>
</dbReference>
<keyword evidence="2 7" id="KW-0645">Protease</keyword>
<dbReference type="Proteomes" id="UP000515121">
    <property type="component" value="Unplaced"/>
</dbReference>
<evidence type="ECO:0000313" key="6">
    <source>
        <dbReference type="Proteomes" id="UP000515121"/>
    </source>
</evidence>
<dbReference type="GO" id="GO:0016926">
    <property type="term" value="P:protein desumoylation"/>
    <property type="evidence" value="ECO:0007669"/>
    <property type="project" value="TreeGrafter"/>
</dbReference>
<dbReference type="GO" id="GO:0016929">
    <property type="term" value="F:deSUMOylase activity"/>
    <property type="evidence" value="ECO:0007669"/>
    <property type="project" value="TreeGrafter"/>
</dbReference>
<dbReference type="PANTHER" id="PTHR12606:SF136">
    <property type="entry name" value="ULP1 PROTEASE FAMILY PROTEIN"/>
    <property type="match status" value="1"/>
</dbReference>
<dbReference type="AlphaFoldDB" id="A0A6P5X153"/>
<name>A0A6P5X153_DURZI</name>
<evidence type="ECO:0000256" key="1">
    <source>
        <dbReference type="ARBA" id="ARBA00005234"/>
    </source>
</evidence>
<dbReference type="GO" id="GO:0005634">
    <property type="term" value="C:nucleus"/>
    <property type="evidence" value="ECO:0007669"/>
    <property type="project" value="TreeGrafter"/>
</dbReference>
<dbReference type="GeneID" id="111279410"/>
<sequence>MANSCNKESVGQDKIPLSALAPLLMITPHEVDYENAQNYYIADTVVNQFFVLLKRRYEKFPHKYMKHYSFDSCIATYLIKGSRTEDEVLSWFKKKDFKGVSKLFLPICLHEHWLLFYVDIDDKKLLWFDSDEHSRMSNVSEKKVILRWFSEFLLPSLGHDHKDWSFDVPKDIPLQKNSVDCALFVMKYADCLTHGNYFPFTQDDTLHFRHRTFLDLYCGSICLGRSQGY</sequence>
<evidence type="ECO:0000256" key="2">
    <source>
        <dbReference type="ARBA" id="ARBA00022670"/>
    </source>
</evidence>
<evidence type="ECO:0000256" key="3">
    <source>
        <dbReference type="ARBA" id="ARBA00022801"/>
    </source>
</evidence>
<comment type="similarity">
    <text evidence="1">Belongs to the peptidase C48 family.</text>
</comment>
<evidence type="ECO:0000313" key="7">
    <source>
        <dbReference type="RefSeq" id="XP_022722130.1"/>
    </source>
</evidence>
<proteinExistence type="inferred from homology"/>
<accession>A0A6P5X153</accession>
<dbReference type="GO" id="GO:0006508">
    <property type="term" value="P:proteolysis"/>
    <property type="evidence" value="ECO:0007669"/>
    <property type="project" value="UniProtKB-KW"/>
</dbReference>
<dbReference type="PANTHER" id="PTHR12606">
    <property type="entry name" value="SENTRIN/SUMO-SPECIFIC PROTEASE"/>
    <property type="match status" value="1"/>
</dbReference>
<dbReference type="OrthoDB" id="996198at2759"/>
<dbReference type="SUPFAM" id="SSF54001">
    <property type="entry name" value="Cysteine proteinases"/>
    <property type="match status" value="1"/>
</dbReference>
<gene>
    <name evidence="7" type="primary">LOC111279410</name>
</gene>
<evidence type="ECO:0000259" key="5">
    <source>
        <dbReference type="PROSITE" id="PS50600"/>
    </source>
</evidence>
<feature type="domain" description="Ubiquitin-like protease family profile" evidence="5">
    <location>
        <begin position="24"/>
        <end position="192"/>
    </location>
</feature>
<organism evidence="6 7">
    <name type="scientific">Durio zibethinus</name>
    <name type="common">Durian</name>
    <dbReference type="NCBI Taxonomy" id="66656"/>
    <lineage>
        <taxon>Eukaryota</taxon>
        <taxon>Viridiplantae</taxon>
        <taxon>Streptophyta</taxon>
        <taxon>Embryophyta</taxon>
        <taxon>Tracheophyta</taxon>
        <taxon>Spermatophyta</taxon>
        <taxon>Magnoliopsida</taxon>
        <taxon>eudicotyledons</taxon>
        <taxon>Gunneridae</taxon>
        <taxon>Pentapetalae</taxon>
        <taxon>rosids</taxon>
        <taxon>malvids</taxon>
        <taxon>Malvales</taxon>
        <taxon>Malvaceae</taxon>
        <taxon>Helicteroideae</taxon>
        <taxon>Durio</taxon>
    </lineage>
</organism>
<evidence type="ECO:0000256" key="4">
    <source>
        <dbReference type="ARBA" id="ARBA00022807"/>
    </source>
</evidence>
<dbReference type="Pfam" id="PF02902">
    <property type="entry name" value="Peptidase_C48"/>
    <property type="match status" value="1"/>
</dbReference>
<protein>
    <submittedName>
        <fullName evidence="7">Ubiquitin-like-specific protease 1A</fullName>
    </submittedName>
</protein>
<dbReference type="KEGG" id="dzi:111279410"/>
<dbReference type="InterPro" id="IPR038765">
    <property type="entry name" value="Papain-like_cys_pep_sf"/>
</dbReference>
<dbReference type="RefSeq" id="XP_022722130.1">
    <property type="nucleotide sequence ID" value="XM_022866395.1"/>
</dbReference>
<dbReference type="PROSITE" id="PS50600">
    <property type="entry name" value="ULP_PROTEASE"/>
    <property type="match status" value="1"/>
</dbReference>
<keyword evidence="4" id="KW-0788">Thiol protease</keyword>
<reference evidence="7" key="1">
    <citation type="submission" date="2025-08" db="UniProtKB">
        <authorList>
            <consortium name="RefSeq"/>
        </authorList>
    </citation>
    <scope>IDENTIFICATION</scope>
    <source>
        <tissue evidence="7">Fruit stalk</tissue>
    </source>
</reference>
<dbReference type="Gene3D" id="3.40.395.10">
    <property type="entry name" value="Adenoviral Proteinase, Chain A"/>
    <property type="match status" value="1"/>
</dbReference>